<name>A0A6C0JN01_9ZZZZ</name>
<sequence length="141" mass="16804">MNQFEKILPDDIIDLIYSKIYYCQSKDLLLDIKATYYIKNDLLNKYGLVDLLGCLLVHIDRELKNINNIDTLFNNIEKIHNKISSLIFSEMYNLFIKTINTLNTSEKFKFIYYMEDHTIHGYVDDNIIYNTVNFILNKKMI</sequence>
<protein>
    <submittedName>
        <fullName evidence="1">Uncharacterized protein</fullName>
    </submittedName>
</protein>
<organism evidence="1">
    <name type="scientific">viral metagenome</name>
    <dbReference type="NCBI Taxonomy" id="1070528"/>
    <lineage>
        <taxon>unclassified sequences</taxon>
        <taxon>metagenomes</taxon>
        <taxon>organismal metagenomes</taxon>
    </lineage>
</organism>
<proteinExistence type="predicted"/>
<dbReference type="EMBL" id="MN740684">
    <property type="protein sequence ID" value="QHU07155.1"/>
    <property type="molecule type" value="Genomic_DNA"/>
</dbReference>
<dbReference type="AlphaFoldDB" id="A0A6C0JN01"/>
<evidence type="ECO:0000313" key="1">
    <source>
        <dbReference type="EMBL" id="QHU07155.1"/>
    </source>
</evidence>
<reference evidence="1" key="1">
    <citation type="journal article" date="2020" name="Nature">
        <title>Giant virus diversity and host interactions through global metagenomics.</title>
        <authorList>
            <person name="Schulz F."/>
            <person name="Roux S."/>
            <person name="Paez-Espino D."/>
            <person name="Jungbluth S."/>
            <person name="Walsh D.A."/>
            <person name="Denef V.J."/>
            <person name="McMahon K.D."/>
            <person name="Konstantinidis K.T."/>
            <person name="Eloe-Fadrosh E.A."/>
            <person name="Kyrpides N.C."/>
            <person name="Woyke T."/>
        </authorList>
    </citation>
    <scope>NUCLEOTIDE SEQUENCE</scope>
    <source>
        <strain evidence="1">GVMAG-S-1040241-154</strain>
    </source>
</reference>
<accession>A0A6C0JN01</accession>